<dbReference type="AlphaFoldDB" id="A0A256F0M3"/>
<dbReference type="Proteomes" id="UP000216478">
    <property type="component" value="Unassembled WGS sequence"/>
</dbReference>
<proteinExistence type="predicted"/>
<evidence type="ECO:0000313" key="1">
    <source>
        <dbReference type="EMBL" id="OYR07951.1"/>
    </source>
</evidence>
<gene>
    <name evidence="1" type="ORF">CEV33_3469</name>
</gene>
<comment type="caution">
    <text evidence="1">The sequence shown here is derived from an EMBL/GenBank/DDBJ whole genome shotgun (WGS) entry which is preliminary data.</text>
</comment>
<reference evidence="1 2" key="1">
    <citation type="submission" date="2017-07" db="EMBL/GenBank/DDBJ databases">
        <title>Phylogenetic study on the rhizospheric bacterium Ochrobactrum sp. A44.</title>
        <authorList>
            <person name="Krzyzanowska D.M."/>
            <person name="Ossowicki A."/>
            <person name="Rajewska M."/>
            <person name="Maciag T."/>
            <person name="Kaczynski Z."/>
            <person name="Czerwicka M."/>
            <person name="Jafra S."/>
        </authorList>
    </citation>
    <scope>NUCLEOTIDE SEQUENCE [LARGE SCALE GENOMIC DNA]</scope>
    <source>
        <strain evidence="1 2">OgA9a</strain>
    </source>
</reference>
<organism evidence="1 2">
    <name type="scientific">Brucella grignonensis</name>
    <dbReference type="NCBI Taxonomy" id="94627"/>
    <lineage>
        <taxon>Bacteria</taxon>
        <taxon>Pseudomonadati</taxon>
        <taxon>Pseudomonadota</taxon>
        <taxon>Alphaproteobacteria</taxon>
        <taxon>Hyphomicrobiales</taxon>
        <taxon>Brucellaceae</taxon>
        <taxon>Brucella/Ochrobactrum group</taxon>
        <taxon>Brucella</taxon>
    </lineage>
</organism>
<accession>A0A256F0M3</accession>
<dbReference type="EMBL" id="NNRL01000168">
    <property type="protein sequence ID" value="OYR07951.1"/>
    <property type="molecule type" value="Genomic_DNA"/>
</dbReference>
<protein>
    <submittedName>
        <fullName evidence="1">Transposase domain protein</fullName>
    </submittedName>
</protein>
<name>A0A256F0M3_9HYPH</name>
<keyword evidence="2" id="KW-1185">Reference proteome</keyword>
<sequence length="41" mass="4749">MMAERGIPMDHSTVHRWVLYFSLKLLEHFNGCVAKLLSLTC</sequence>
<evidence type="ECO:0000313" key="2">
    <source>
        <dbReference type="Proteomes" id="UP000216478"/>
    </source>
</evidence>